<dbReference type="EMBL" id="JASCZI010061712">
    <property type="protein sequence ID" value="MED6139347.1"/>
    <property type="molecule type" value="Genomic_DNA"/>
</dbReference>
<feature type="compositionally biased region" description="Polar residues" evidence="1">
    <location>
        <begin position="21"/>
        <end position="31"/>
    </location>
</feature>
<organism evidence="2 3">
    <name type="scientific">Stylosanthes scabra</name>
    <dbReference type="NCBI Taxonomy" id="79078"/>
    <lineage>
        <taxon>Eukaryota</taxon>
        <taxon>Viridiplantae</taxon>
        <taxon>Streptophyta</taxon>
        <taxon>Embryophyta</taxon>
        <taxon>Tracheophyta</taxon>
        <taxon>Spermatophyta</taxon>
        <taxon>Magnoliopsida</taxon>
        <taxon>eudicotyledons</taxon>
        <taxon>Gunneridae</taxon>
        <taxon>Pentapetalae</taxon>
        <taxon>rosids</taxon>
        <taxon>fabids</taxon>
        <taxon>Fabales</taxon>
        <taxon>Fabaceae</taxon>
        <taxon>Papilionoideae</taxon>
        <taxon>50 kb inversion clade</taxon>
        <taxon>dalbergioids sensu lato</taxon>
        <taxon>Dalbergieae</taxon>
        <taxon>Pterocarpus clade</taxon>
        <taxon>Stylosanthes</taxon>
    </lineage>
</organism>
<gene>
    <name evidence="2" type="ORF">PIB30_083007</name>
</gene>
<keyword evidence="3" id="KW-1185">Reference proteome</keyword>
<proteinExistence type="predicted"/>
<feature type="region of interest" description="Disordered" evidence="1">
    <location>
        <begin position="1"/>
        <end position="64"/>
    </location>
</feature>
<comment type="caution">
    <text evidence="2">The sequence shown here is derived from an EMBL/GenBank/DDBJ whole genome shotgun (WGS) entry which is preliminary data.</text>
</comment>
<feature type="compositionally biased region" description="Basic and acidic residues" evidence="1">
    <location>
        <begin position="1"/>
        <end position="14"/>
    </location>
</feature>
<sequence>MTESSKGHSRENKPHGRRSVTPYNLNLNLGTPQGEDEYHEEEEHMEQQNLGARGGGTPTQEKLFTPHVGSTAESYDITEAISTPSLEAFATDHRSMRCSNSRGSNRKSFISVIPLRQSVLLMAGERGVPVPGVPISRVPTEIVDEVEGMITMEEPPCLRAS</sequence>
<evidence type="ECO:0000313" key="3">
    <source>
        <dbReference type="Proteomes" id="UP001341840"/>
    </source>
</evidence>
<evidence type="ECO:0000256" key="1">
    <source>
        <dbReference type="SAM" id="MobiDB-lite"/>
    </source>
</evidence>
<accession>A0ABU6SSN5</accession>
<evidence type="ECO:0000313" key="2">
    <source>
        <dbReference type="EMBL" id="MED6139347.1"/>
    </source>
</evidence>
<name>A0ABU6SSN5_9FABA</name>
<protein>
    <submittedName>
        <fullName evidence="2">Uncharacterized protein</fullName>
    </submittedName>
</protein>
<reference evidence="2 3" key="1">
    <citation type="journal article" date="2023" name="Plants (Basel)">
        <title>Bridging the Gap: Combining Genomics and Transcriptomics Approaches to Understand Stylosanthes scabra, an Orphan Legume from the Brazilian Caatinga.</title>
        <authorList>
            <person name="Ferreira-Neto J.R.C."/>
            <person name="da Silva M.D."/>
            <person name="Binneck E."/>
            <person name="de Melo N.F."/>
            <person name="da Silva R.H."/>
            <person name="de Melo A.L.T.M."/>
            <person name="Pandolfi V."/>
            <person name="Bustamante F.O."/>
            <person name="Brasileiro-Vidal A.C."/>
            <person name="Benko-Iseppon A.M."/>
        </authorList>
    </citation>
    <scope>NUCLEOTIDE SEQUENCE [LARGE SCALE GENOMIC DNA]</scope>
    <source>
        <tissue evidence="2">Leaves</tissue>
    </source>
</reference>
<dbReference type="Proteomes" id="UP001341840">
    <property type="component" value="Unassembled WGS sequence"/>
</dbReference>